<proteinExistence type="predicted"/>
<dbReference type="CDD" id="cd01650">
    <property type="entry name" value="RT_nLTR_like"/>
    <property type="match status" value="1"/>
</dbReference>
<dbReference type="InterPro" id="IPR036397">
    <property type="entry name" value="RNaseH_sf"/>
</dbReference>
<sequence>MVLQVQTNEMAQKLQEAINGNDNLKNICGAHKPKERIPHIMVYDIEKCGEEITREIEEQSFLEKVKKSNSLPNGEMKVLFRKKGSGSREHWIISMDPAIFKHIKGEKRIQYGFGSFRFKEFRANEVFPLPQIRTCKIVIGGDVNVRSSLWSPEGEDHRPQDEGGPLIDLILKYNLLVLNDPSSPPTFESRMGSSWIDVTLASLSLQDWIIDWRVVLAGVSDHNYIFFKITNNVVPNPQTSSHLNRRKLQKLSSIVQTSFAYAEAQMINIKRRSDLENWVTKLTNIINSALKVTQPKTLRVPWWDMELEVQRKKTRALRSRYNRCKNQTERQIRRTLYKKNEAKYKWLIKTKSGLVLRNCVELTQSNPFSLPYKLATNKLKKPLVLSNVKRTDGTPTTTLKETVEVIVETLFPRDEINSETTMHKTIRECVNSYKNETLDPEFTNQEIMSVIKIMARRKAPGLDNITTEIVEEVHKKSPFILRIIFNKCLQLGLFPHAWQKAKLVLINKPDKDPEIPKSYRPICLISVIGKVLDKLLTQRITHLLVTRNMLHPNQHGFRKEKSCETANYALWKTINSALKSRQKIAIVSLDVSGAFDSVWRPSVLHQLTKAECPGNIYNLVNDYLQNRKIEFHYNNKIWKFDTERGVPQGSCSGPLYWNMVADTALKLRFPRGCSLQAFADDLLLVIKAKDKTTLVSNGNTALNRLVEWGKFHKLSFNAAKTVLMPITFGGSLSPQDPLSVELDGEIVNAQRHLKYLGVIWDSSLTFTEHFQQVRKKADLLIYRISTVAERFYWRHQSKFRRVYNGAFEPFVLYGHGAWGPRLGVLAKIRNTLNIIQRRPLVKLTNAYKTTSTAALQVLAGTLPLDLRAREVYDKFRLTTAKQNIVCNGVTLRWNNFEGRQNIFDKHPVNWVSIPYGKEDPTQEDIEIYTDGSKLDNHTGTAMVVYYHGTLIPHETHRLPDYATVYQAELMGIKMALQYVEKSANWHKFHIFTDSLSSLQALANTHCSIPSLWEIKDIYDRIIKNKWLRLHWIKAHVGNIGNEAADAFAKEATKLPQVDVSSLQSRGTIKRTIRIAMLADWQRKWKDGSKGRQTEKYIKEVKIHKVIYNKFVVQFLTGHGRFPYYFCRFGMTTNPNCRCGMNGDADHYIHQCPNTLTLRNKLSF</sequence>
<dbReference type="CDD" id="cd09276">
    <property type="entry name" value="Rnase_HI_RT_non_LTR"/>
    <property type="match status" value="1"/>
</dbReference>
<dbReference type="PROSITE" id="PS50879">
    <property type="entry name" value="RNASE_H_1"/>
    <property type="match status" value="1"/>
</dbReference>
<dbReference type="Gene3D" id="3.60.10.10">
    <property type="entry name" value="Endonuclease/exonuclease/phosphatase"/>
    <property type="match status" value="1"/>
</dbReference>
<dbReference type="SUPFAM" id="SSF56672">
    <property type="entry name" value="DNA/RNA polymerases"/>
    <property type="match status" value="1"/>
</dbReference>
<evidence type="ECO:0000259" key="2">
    <source>
        <dbReference type="PROSITE" id="PS50879"/>
    </source>
</evidence>
<evidence type="ECO:0000259" key="1">
    <source>
        <dbReference type="PROSITE" id="PS50878"/>
    </source>
</evidence>
<dbReference type="Pfam" id="PF14529">
    <property type="entry name" value="Exo_endo_phos_2"/>
    <property type="match status" value="1"/>
</dbReference>
<dbReference type="EMBL" id="BGPR01000622">
    <property type="protein sequence ID" value="GBM28930.1"/>
    <property type="molecule type" value="Genomic_DNA"/>
</dbReference>
<evidence type="ECO:0000313" key="3">
    <source>
        <dbReference type="EMBL" id="GBM28930.1"/>
    </source>
</evidence>
<accession>A0A4Y2EIG4</accession>
<dbReference type="GO" id="GO:0042575">
    <property type="term" value="C:DNA polymerase complex"/>
    <property type="evidence" value="ECO:0007669"/>
    <property type="project" value="UniProtKB-ARBA"/>
</dbReference>
<protein>
    <submittedName>
        <fullName evidence="3">Retrovirus-related Pol polyprotein from type-1 retrotransposable element R1</fullName>
    </submittedName>
</protein>
<dbReference type="GO" id="GO:0003676">
    <property type="term" value="F:nucleic acid binding"/>
    <property type="evidence" value="ECO:0007669"/>
    <property type="project" value="InterPro"/>
</dbReference>
<dbReference type="SUPFAM" id="SSF53098">
    <property type="entry name" value="Ribonuclease H-like"/>
    <property type="match status" value="1"/>
</dbReference>
<organism evidence="3 4">
    <name type="scientific">Araneus ventricosus</name>
    <name type="common">Orbweaver spider</name>
    <name type="synonym">Epeira ventricosa</name>
    <dbReference type="NCBI Taxonomy" id="182803"/>
    <lineage>
        <taxon>Eukaryota</taxon>
        <taxon>Metazoa</taxon>
        <taxon>Ecdysozoa</taxon>
        <taxon>Arthropoda</taxon>
        <taxon>Chelicerata</taxon>
        <taxon>Arachnida</taxon>
        <taxon>Araneae</taxon>
        <taxon>Araneomorphae</taxon>
        <taxon>Entelegynae</taxon>
        <taxon>Araneoidea</taxon>
        <taxon>Araneidae</taxon>
        <taxon>Araneus</taxon>
    </lineage>
</organism>
<evidence type="ECO:0000313" key="4">
    <source>
        <dbReference type="Proteomes" id="UP000499080"/>
    </source>
</evidence>
<gene>
    <name evidence="3" type="primary">PO11_276</name>
    <name evidence="3" type="ORF">AVEN_265308_1</name>
</gene>
<dbReference type="PROSITE" id="PS50878">
    <property type="entry name" value="RT_POL"/>
    <property type="match status" value="1"/>
</dbReference>
<name>A0A4Y2EIG4_ARAVE</name>
<dbReference type="GO" id="GO:0071897">
    <property type="term" value="P:DNA biosynthetic process"/>
    <property type="evidence" value="ECO:0007669"/>
    <property type="project" value="UniProtKB-ARBA"/>
</dbReference>
<dbReference type="Pfam" id="PF00075">
    <property type="entry name" value="RNase_H"/>
    <property type="match status" value="1"/>
</dbReference>
<dbReference type="InterPro" id="IPR000477">
    <property type="entry name" value="RT_dom"/>
</dbReference>
<dbReference type="PANTHER" id="PTHR19446">
    <property type="entry name" value="REVERSE TRANSCRIPTASES"/>
    <property type="match status" value="1"/>
</dbReference>
<dbReference type="InterPro" id="IPR002156">
    <property type="entry name" value="RNaseH_domain"/>
</dbReference>
<dbReference type="InterPro" id="IPR036691">
    <property type="entry name" value="Endo/exonu/phosph_ase_sf"/>
</dbReference>
<dbReference type="InterPro" id="IPR043502">
    <property type="entry name" value="DNA/RNA_pol_sf"/>
</dbReference>
<feature type="domain" description="Reverse transcriptase" evidence="1">
    <location>
        <begin position="487"/>
        <end position="760"/>
    </location>
</feature>
<comment type="caution">
    <text evidence="3">The sequence shown here is derived from an EMBL/GenBank/DDBJ whole genome shotgun (WGS) entry which is preliminary data.</text>
</comment>
<feature type="domain" description="RNase H type-1" evidence="2">
    <location>
        <begin position="921"/>
        <end position="1053"/>
    </location>
</feature>
<dbReference type="OrthoDB" id="411871at2759"/>
<reference evidence="3 4" key="1">
    <citation type="journal article" date="2019" name="Sci. Rep.">
        <title>Orb-weaving spider Araneus ventricosus genome elucidates the spidroin gene catalogue.</title>
        <authorList>
            <person name="Kono N."/>
            <person name="Nakamura H."/>
            <person name="Ohtoshi R."/>
            <person name="Moran D.A.P."/>
            <person name="Shinohara A."/>
            <person name="Yoshida Y."/>
            <person name="Fujiwara M."/>
            <person name="Mori M."/>
            <person name="Tomita M."/>
            <person name="Arakawa K."/>
        </authorList>
    </citation>
    <scope>NUCLEOTIDE SEQUENCE [LARGE SCALE GENOMIC DNA]</scope>
</reference>
<dbReference type="Proteomes" id="UP000499080">
    <property type="component" value="Unassembled WGS sequence"/>
</dbReference>
<keyword evidence="4" id="KW-1185">Reference proteome</keyword>
<dbReference type="Gene3D" id="3.30.420.10">
    <property type="entry name" value="Ribonuclease H-like superfamily/Ribonuclease H"/>
    <property type="match status" value="1"/>
</dbReference>
<dbReference type="Pfam" id="PF00078">
    <property type="entry name" value="RVT_1"/>
    <property type="match status" value="1"/>
</dbReference>
<dbReference type="SUPFAM" id="SSF56219">
    <property type="entry name" value="DNase I-like"/>
    <property type="match status" value="1"/>
</dbReference>
<dbReference type="InterPro" id="IPR012337">
    <property type="entry name" value="RNaseH-like_sf"/>
</dbReference>
<dbReference type="GO" id="GO:0004523">
    <property type="term" value="F:RNA-DNA hybrid ribonuclease activity"/>
    <property type="evidence" value="ECO:0007669"/>
    <property type="project" value="InterPro"/>
</dbReference>
<dbReference type="InterPro" id="IPR005135">
    <property type="entry name" value="Endo/exonuclease/phosphatase"/>
</dbReference>
<dbReference type="AlphaFoldDB" id="A0A4Y2EIG4"/>